<name>A0A3G8MAX4_9HYPH</name>
<dbReference type="Proteomes" id="UP000273982">
    <property type="component" value="Chromosome"/>
</dbReference>
<reference evidence="2 4" key="3">
    <citation type="journal article" date="2021" name="AMB Express">
        <title>Isolation and characterisation of Methylocystis spp. for poly-3-hydroxybutyrate production using waste methane feedstocks.</title>
        <authorList>
            <person name="Rumah B.L."/>
            <person name="Stead C.E."/>
            <person name="Claxton Stevens B.H."/>
            <person name="Minton N.P."/>
            <person name="Grosse-Honebrink A."/>
            <person name="Zhang Y."/>
        </authorList>
    </citation>
    <scope>NUCLEOTIDE SEQUENCE [LARGE SCALE GENOMIC DNA]</scope>
    <source>
        <strain evidence="2 4">BRCS1</strain>
    </source>
</reference>
<keyword evidence="4" id="KW-1185">Reference proteome</keyword>
<evidence type="ECO:0000313" key="3">
    <source>
        <dbReference type="Proteomes" id="UP000273982"/>
    </source>
</evidence>
<dbReference type="AlphaFoldDB" id="A0A3G8MAX4"/>
<evidence type="ECO:0000313" key="4">
    <source>
        <dbReference type="Proteomes" id="UP000424673"/>
    </source>
</evidence>
<dbReference type="KEGG" id="mros:EHO51_15280"/>
<dbReference type="Proteomes" id="UP000424673">
    <property type="component" value="Chromosome"/>
</dbReference>
<reference evidence="4" key="2">
    <citation type="submission" date="2019-09" db="EMBL/GenBank/DDBJ databases">
        <title>Isolation and complete genome sequencing of Methylocystis species.</title>
        <authorList>
            <person name="Rumah B.L."/>
            <person name="Stead C.E."/>
            <person name="Stevens B.C."/>
            <person name="Minton N.P."/>
            <person name="Grosse-Honebrink A."/>
            <person name="Zhang Y."/>
        </authorList>
    </citation>
    <scope>NUCLEOTIDE SEQUENCE [LARGE SCALE GENOMIC DNA]</scope>
    <source>
        <strain evidence="4">BRCS1</strain>
    </source>
</reference>
<proteinExistence type="predicted"/>
<reference evidence="1 3" key="1">
    <citation type="submission" date="2018-11" db="EMBL/GenBank/DDBJ databases">
        <title>Genome squencing of methanotrophic bacteria isolated from alkaline groundwater in Korea.</title>
        <authorList>
            <person name="Nguyen L.N."/>
        </authorList>
    </citation>
    <scope>NUCLEOTIDE SEQUENCE [LARGE SCALE GENOMIC DNA]</scope>
    <source>
        <strain evidence="1 3">GW6</strain>
    </source>
</reference>
<sequence>MEMKTATETRESPLTPEQFAQLGDGLIAYVRSMSSEDVNRLYPQAPQIAPGLTIFALFGADGAPIVLADSEEGCIGNARENHLQMVSLH</sequence>
<dbReference type="RefSeq" id="WP_018406579.1">
    <property type="nucleotide sequence ID" value="NZ_CP034086.1"/>
</dbReference>
<dbReference type="EMBL" id="CP044328">
    <property type="protein sequence ID" value="QGM94095.1"/>
    <property type="molecule type" value="Genomic_DNA"/>
</dbReference>
<evidence type="ECO:0000313" key="2">
    <source>
        <dbReference type="EMBL" id="QGM94095.1"/>
    </source>
</evidence>
<gene>
    <name evidence="1" type="ORF">EHO51_15280</name>
    <name evidence="2" type="ORF">F7D13_08690</name>
</gene>
<protein>
    <submittedName>
        <fullName evidence="1">DUF1150 domain-containing protein</fullName>
    </submittedName>
</protein>
<dbReference type="Pfam" id="PF06620">
    <property type="entry name" value="DUF1150"/>
    <property type="match status" value="1"/>
</dbReference>
<accession>A0A3G8MAX4</accession>
<organism evidence="1 3">
    <name type="scientific">Methylocystis rosea</name>
    <dbReference type="NCBI Taxonomy" id="173366"/>
    <lineage>
        <taxon>Bacteria</taxon>
        <taxon>Pseudomonadati</taxon>
        <taxon>Pseudomonadota</taxon>
        <taxon>Alphaproteobacteria</taxon>
        <taxon>Hyphomicrobiales</taxon>
        <taxon>Methylocystaceae</taxon>
        <taxon>Methylocystis</taxon>
    </lineage>
</organism>
<evidence type="ECO:0000313" key="1">
    <source>
        <dbReference type="EMBL" id="AZG77988.1"/>
    </source>
</evidence>
<dbReference type="EMBL" id="CP034086">
    <property type="protein sequence ID" value="AZG77988.1"/>
    <property type="molecule type" value="Genomic_DNA"/>
</dbReference>
<dbReference type="InterPro" id="IPR009531">
    <property type="entry name" value="DUF1150"/>
</dbReference>